<feature type="binding site" evidence="8">
    <location>
        <begin position="52"/>
        <end position="56"/>
    </location>
    <ligand>
        <name>a 1,2-diacyl-sn-glycero-3-phospho-(1D-myo-inositol-3,4,5-trisphosphate)</name>
        <dbReference type="ChEBI" id="CHEBI:57836"/>
    </ligand>
</feature>
<evidence type="ECO:0000256" key="7">
    <source>
        <dbReference type="PIRNR" id="PIRNR037091"/>
    </source>
</evidence>
<dbReference type="GO" id="GO:0006886">
    <property type="term" value="P:intracellular protein transport"/>
    <property type="evidence" value="ECO:0007669"/>
    <property type="project" value="UniProtKB-UniRule"/>
</dbReference>
<evidence type="ECO:0000256" key="8">
    <source>
        <dbReference type="PIRSR" id="PIRSR037091-1"/>
    </source>
</evidence>
<comment type="similarity">
    <text evidence="7">Belongs to the adaptor complexes large subunit family.</text>
</comment>
<dbReference type="AlphaFoldDB" id="A0A8X6Q2W0"/>
<evidence type="ECO:0000256" key="4">
    <source>
        <dbReference type="ARBA" id="ARBA00022927"/>
    </source>
</evidence>
<evidence type="ECO:0000259" key="9">
    <source>
        <dbReference type="SMART" id="SM00809"/>
    </source>
</evidence>
<dbReference type="InterPro" id="IPR013041">
    <property type="entry name" value="Clathrin_app_Ig-like_sf"/>
</dbReference>
<dbReference type="Gene3D" id="2.60.40.1230">
    <property type="match status" value="1"/>
</dbReference>
<evidence type="ECO:0000256" key="2">
    <source>
        <dbReference type="ARBA" id="ARBA00022448"/>
    </source>
</evidence>
<keyword evidence="3 7" id="KW-0254">Endocytosis</keyword>
<dbReference type="GO" id="GO:0030122">
    <property type="term" value="C:AP-2 adaptor complex"/>
    <property type="evidence" value="ECO:0007669"/>
    <property type="project" value="InterPro"/>
</dbReference>
<dbReference type="InterPro" id="IPR009028">
    <property type="entry name" value="Coatomer/calthrin_app_sub_C"/>
</dbReference>
<dbReference type="PIRSF" id="PIRSF037091">
    <property type="entry name" value="AP2_complex_alpha"/>
    <property type="match status" value="1"/>
</dbReference>
<dbReference type="GO" id="GO:0072583">
    <property type="term" value="P:clathrin-dependent endocytosis"/>
    <property type="evidence" value="ECO:0007669"/>
    <property type="project" value="InterPro"/>
</dbReference>
<feature type="binding site" evidence="8">
    <location>
        <position position="48"/>
    </location>
    <ligand>
        <name>a 1,2-diacyl-sn-glycero-3-phospho-(1D-myo-inositol-3,4,5-trisphosphate)</name>
        <dbReference type="ChEBI" id="CHEBI:57836"/>
    </ligand>
</feature>
<evidence type="ECO:0000313" key="10">
    <source>
        <dbReference type="EMBL" id="GFT93302.1"/>
    </source>
</evidence>
<dbReference type="InterPro" id="IPR008152">
    <property type="entry name" value="Clathrin_a/b/g-adaptin_app_Ig"/>
</dbReference>
<dbReference type="InterPro" id="IPR011989">
    <property type="entry name" value="ARM-like"/>
</dbReference>
<evidence type="ECO:0000256" key="6">
    <source>
        <dbReference type="ARBA" id="ARBA00023176"/>
    </source>
</evidence>
<dbReference type="SUPFAM" id="SSF49348">
    <property type="entry name" value="Clathrin adaptor appendage domain"/>
    <property type="match status" value="1"/>
</dbReference>
<keyword evidence="5 7" id="KW-0472">Membrane</keyword>
<evidence type="ECO:0000256" key="5">
    <source>
        <dbReference type="ARBA" id="ARBA00023136"/>
    </source>
</evidence>
<feature type="binding site" evidence="8">
    <location>
        <position position="38"/>
    </location>
    <ligand>
        <name>a 1,2-diacyl-sn-glycero-3-phospho-(1D-myo-inositol-3,4,5-trisphosphate)</name>
        <dbReference type="ChEBI" id="CHEBI:57836"/>
    </ligand>
</feature>
<sequence length="940" mass="108144">MPGIMYGLSAFISDIRKCKCKEAEIMRINQELANIRSKFKKNNTLNGYNKKKYVCKLIFIFLLGYDFDCGHEESVNLLTSSKFSEKYIGYMFISVVMDEKSSLRKLILKSIQNDLDSFNSEHQNMALKYVANMANTEMAEALDTHVLRLLFSGDTTIPVKQSAVLCLLRLYKLKHDIIPDDDYPDRILSFLTDQDLGIVTAAVSLIEALAIDGKVDENKCLVLAIHRLNRILKYPGLDLQDYNYYFVPAPWLSVKLLRLLKYLPPPPEHLSIKAYLTESIELIFSRAQEPPKTKKIEYRNCKNAVFFEAISYIFSLNIESPLQDRACSILESSLKQNEANVRYLVLETMLLLADSISTKERLKQQLLVVMHFLRCDSDACIRQKAADLLYTLCDRNNVREIIEELFDYLGNSDFKVREEIVLKIAILSEKYFSDRRCYIDAFVKLLKMFGDFVTVSVWYRFVRIVTNTREVHDYATKYVFDALQTPPYHDAFITVAGYILGEFGNLIAGDEKSNSKAQLQSLHSKFPFCSKTTKAILLTTYMKFYNLFQETKEMVKDIFTLNMNHSDMEIQQRAAEYSKLCDVVSRNSLATILDEMPRFENKCSKIETSLQKLNSEFTNINFNEDLQNAKNFPLGRSASYNDAVQNCPTNQSTIDDVAPTRSSTVPQNSYLSGNYFETLVEVFNSDEPAHQLPVSQSTSTLVVTSNEEAIQNLIWHKNGVLYESNILVIHFEGEFQKHKGSINLKYKNKTMWRILEFLPFFQNYAESDKLLLIPKSDSTIINSNEEIVQEIKVECLQDFAHRPVLSLSFNWNGSHQSLDLQLPITLNKFIEPITLNFDQFFGKWNSMQQCHKSITFPAKYIMNKDLLRCKLNGLGMMILENIDKNPSSFVCAGIFYSRMPPVGVLLRLQCGFSTFAYRLTVRSVRTTVSEEIIRLVQLLL</sequence>
<dbReference type="PANTHER" id="PTHR22780">
    <property type="entry name" value="ADAPTIN, ALPHA/GAMMA/EPSILON"/>
    <property type="match status" value="1"/>
</dbReference>
<dbReference type="InterPro" id="IPR012295">
    <property type="entry name" value="TBP_dom_sf"/>
</dbReference>
<feature type="domain" description="Clathrin adaptor alpha/beta/gamma-adaptin appendage Ig-like subdomain" evidence="9">
    <location>
        <begin position="711"/>
        <end position="823"/>
    </location>
</feature>
<comment type="caution">
    <text evidence="10">The sequence shown here is derived from an EMBL/GenBank/DDBJ whole genome shotgun (WGS) entry which is preliminary data.</text>
</comment>
<dbReference type="Pfam" id="PF02883">
    <property type="entry name" value="Alpha_adaptinC2"/>
    <property type="match status" value="1"/>
</dbReference>
<dbReference type="InterPro" id="IPR016024">
    <property type="entry name" value="ARM-type_fold"/>
</dbReference>
<dbReference type="InterPro" id="IPR017104">
    <property type="entry name" value="AP2_complex_asu"/>
</dbReference>
<protein>
    <recommendedName>
        <fullName evidence="7">AP-2 complex subunit alpha</fullName>
    </recommendedName>
</protein>
<dbReference type="OrthoDB" id="6424532at2759"/>
<evidence type="ECO:0000256" key="1">
    <source>
        <dbReference type="ARBA" id="ARBA00004277"/>
    </source>
</evidence>
<gene>
    <name evidence="10" type="primary">AP2A2</name>
    <name evidence="10" type="ORF">NPIL_590441</name>
</gene>
<dbReference type="Pfam" id="PF01602">
    <property type="entry name" value="Adaptin_N"/>
    <property type="match status" value="1"/>
</dbReference>
<keyword evidence="11" id="KW-1185">Reference proteome</keyword>
<name>A0A8X6Q2W0_NEPPI</name>
<keyword evidence="4 7" id="KW-0653">Protein transport</keyword>
<comment type="subcellular location">
    <subcellularLocation>
        <location evidence="1">Membrane</location>
        <location evidence="1">Coated pit</location>
        <topology evidence="1">Peripheral membrane protein</topology>
        <orientation evidence="1">Cytoplasmic side</orientation>
    </subcellularLocation>
</comment>
<dbReference type="SUPFAM" id="SSF48371">
    <property type="entry name" value="ARM repeat"/>
    <property type="match status" value="1"/>
</dbReference>
<comment type="function">
    <text evidence="7">Adaptins are components of the adaptor complexes which link clathrin to receptors in coated vesicles. Clathrin-associated protein complexes are believed to interact with the cytoplasmic tails of membrane proteins, leading to their selection and concentration.</text>
</comment>
<reference evidence="10" key="1">
    <citation type="submission" date="2020-08" db="EMBL/GenBank/DDBJ databases">
        <title>Multicomponent nature underlies the extraordinary mechanical properties of spider dragline silk.</title>
        <authorList>
            <person name="Kono N."/>
            <person name="Nakamura H."/>
            <person name="Mori M."/>
            <person name="Yoshida Y."/>
            <person name="Ohtoshi R."/>
            <person name="Malay A.D."/>
            <person name="Moran D.A.P."/>
            <person name="Tomita M."/>
            <person name="Numata K."/>
            <person name="Arakawa K."/>
        </authorList>
    </citation>
    <scope>NUCLEOTIDE SEQUENCE</scope>
</reference>
<proteinExistence type="inferred from homology"/>
<evidence type="ECO:0000313" key="11">
    <source>
        <dbReference type="Proteomes" id="UP000887013"/>
    </source>
</evidence>
<dbReference type="SMART" id="SM00809">
    <property type="entry name" value="Alpha_adaptinC2"/>
    <property type="match status" value="1"/>
</dbReference>
<keyword evidence="6 7" id="KW-0168">Coated pit</keyword>
<dbReference type="InterPro" id="IPR002553">
    <property type="entry name" value="Clathrin/coatomer_adapt-like_N"/>
</dbReference>
<dbReference type="Pfam" id="PF02296">
    <property type="entry name" value="Alpha_adaptin_C"/>
    <property type="match status" value="1"/>
</dbReference>
<dbReference type="GO" id="GO:0035615">
    <property type="term" value="F:clathrin adaptor activity"/>
    <property type="evidence" value="ECO:0007669"/>
    <property type="project" value="InterPro"/>
</dbReference>
<keyword evidence="2 7" id="KW-0813">Transport</keyword>
<evidence type="ECO:0000256" key="3">
    <source>
        <dbReference type="ARBA" id="ARBA00022583"/>
    </source>
</evidence>
<dbReference type="InterPro" id="IPR003164">
    <property type="entry name" value="Clathrin_a-adaptin_app_sub_C"/>
</dbReference>
<dbReference type="SUPFAM" id="SSF55711">
    <property type="entry name" value="Subdomain of clathrin and coatomer appendage domain"/>
    <property type="match status" value="1"/>
</dbReference>
<dbReference type="Proteomes" id="UP000887013">
    <property type="component" value="Unassembled WGS sequence"/>
</dbReference>
<dbReference type="InterPro" id="IPR050840">
    <property type="entry name" value="Adaptor_Complx_Large_Subunit"/>
</dbReference>
<dbReference type="Gene3D" id="3.30.310.10">
    <property type="entry name" value="TATA-Binding Protein"/>
    <property type="match status" value="1"/>
</dbReference>
<dbReference type="Gene3D" id="1.25.10.10">
    <property type="entry name" value="Leucine-rich Repeat Variant"/>
    <property type="match status" value="1"/>
</dbReference>
<dbReference type="EMBL" id="BMAW01025623">
    <property type="protein sequence ID" value="GFT93302.1"/>
    <property type="molecule type" value="Genomic_DNA"/>
</dbReference>
<organism evidence="10 11">
    <name type="scientific">Nephila pilipes</name>
    <name type="common">Giant wood spider</name>
    <name type="synonym">Nephila maculata</name>
    <dbReference type="NCBI Taxonomy" id="299642"/>
    <lineage>
        <taxon>Eukaryota</taxon>
        <taxon>Metazoa</taxon>
        <taxon>Ecdysozoa</taxon>
        <taxon>Arthropoda</taxon>
        <taxon>Chelicerata</taxon>
        <taxon>Arachnida</taxon>
        <taxon>Araneae</taxon>
        <taxon>Araneomorphae</taxon>
        <taxon>Entelegynae</taxon>
        <taxon>Araneoidea</taxon>
        <taxon>Nephilidae</taxon>
        <taxon>Nephila</taxon>
    </lineage>
</organism>
<accession>A0A8X6Q2W0</accession>